<protein>
    <submittedName>
        <fullName evidence="1">Uncharacterized protein</fullName>
    </submittedName>
</protein>
<organism evidence="1">
    <name type="scientific">marine sediment metagenome</name>
    <dbReference type="NCBI Taxonomy" id="412755"/>
    <lineage>
        <taxon>unclassified sequences</taxon>
        <taxon>metagenomes</taxon>
        <taxon>ecological metagenomes</taxon>
    </lineage>
</organism>
<comment type="caution">
    <text evidence="1">The sequence shown here is derived from an EMBL/GenBank/DDBJ whole genome shotgun (WGS) entry which is preliminary data.</text>
</comment>
<feature type="non-terminal residue" evidence="1">
    <location>
        <position position="1"/>
    </location>
</feature>
<accession>A0A0F8WKV3</accession>
<gene>
    <name evidence="1" type="ORF">LCGC14_3055620</name>
</gene>
<evidence type="ECO:0000313" key="1">
    <source>
        <dbReference type="EMBL" id="KKK57323.1"/>
    </source>
</evidence>
<sequence length="36" mass="4078">YTNLNEERQSELPLKDANTVSVTAKAYKIVTIEIQP</sequence>
<reference evidence="1" key="1">
    <citation type="journal article" date="2015" name="Nature">
        <title>Complex archaea that bridge the gap between prokaryotes and eukaryotes.</title>
        <authorList>
            <person name="Spang A."/>
            <person name="Saw J.H."/>
            <person name="Jorgensen S.L."/>
            <person name="Zaremba-Niedzwiedzka K."/>
            <person name="Martijn J."/>
            <person name="Lind A.E."/>
            <person name="van Eijk R."/>
            <person name="Schleper C."/>
            <person name="Guy L."/>
            <person name="Ettema T.J."/>
        </authorList>
    </citation>
    <scope>NUCLEOTIDE SEQUENCE</scope>
</reference>
<proteinExistence type="predicted"/>
<name>A0A0F8WKV3_9ZZZZ</name>
<dbReference type="AlphaFoldDB" id="A0A0F8WKV3"/>
<dbReference type="EMBL" id="LAZR01064542">
    <property type="protein sequence ID" value="KKK57323.1"/>
    <property type="molecule type" value="Genomic_DNA"/>
</dbReference>